<sequence>MSNIKQINKSRRDFIARSAALSLATLTFTSSCSKKIVRLPESAISKGFTRSQFNAKSTAEEVTMGLDLSKQTILVTGANSGLGYETMRVLAMRGAHVIAAARTIEKANKAAKSVPGHVTGIACELTDFNSVVACAKHTKTLSHGKPLDALICNAGIIGGSSLQTVLGLERQFVVNYLGHFLLAQRLLPQLKAAPQGRIVMISSGLYTKAPAAGIEFDNLDGHKSYSRFTAYGQSKLAMALFAAEFSRRFSGGSVTANSLYPGVIKTNLFREMPWYVKTGLSVGGWAFMKSVEQGTATHCYVATNPALKNINGLLFADCNPVIPSGPHLVDSDLSRKLWDHSLELTKKYL</sequence>
<dbReference type="AlphaFoldDB" id="A0A3B0Z494"/>
<accession>A0A3B0Z494</accession>
<dbReference type="GO" id="GO:0016491">
    <property type="term" value="F:oxidoreductase activity"/>
    <property type="evidence" value="ECO:0007669"/>
    <property type="project" value="UniProtKB-KW"/>
</dbReference>
<dbReference type="PROSITE" id="PS51257">
    <property type="entry name" value="PROKAR_LIPOPROTEIN"/>
    <property type="match status" value="1"/>
</dbReference>
<evidence type="ECO:0000256" key="3">
    <source>
        <dbReference type="ARBA" id="ARBA00023002"/>
    </source>
</evidence>
<dbReference type="InterPro" id="IPR036291">
    <property type="entry name" value="NAD(P)-bd_dom_sf"/>
</dbReference>
<reference evidence="4" key="1">
    <citation type="submission" date="2018-06" db="EMBL/GenBank/DDBJ databases">
        <authorList>
            <person name="Zhirakovskaya E."/>
        </authorList>
    </citation>
    <scope>NUCLEOTIDE SEQUENCE</scope>
</reference>
<dbReference type="SUPFAM" id="SSF51735">
    <property type="entry name" value="NAD(P)-binding Rossmann-fold domains"/>
    <property type="match status" value="1"/>
</dbReference>
<name>A0A3B0Z494_9ZZZZ</name>
<evidence type="ECO:0008006" key="5">
    <source>
        <dbReference type="Google" id="ProtNLM"/>
    </source>
</evidence>
<dbReference type="PRINTS" id="PR00081">
    <property type="entry name" value="GDHRDH"/>
</dbReference>
<dbReference type="Pfam" id="PF00106">
    <property type="entry name" value="adh_short"/>
    <property type="match status" value="1"/>
</dbReference>
<evidence type="ECO:0000256" key="1">
    <source>
        <dbReference type="ARBA" id="ARBA00006484"/>
    </source>
</evidence>
<comment type="similarity">
    <text evidence="1">Belongs to the short-chain dehydrogenases/reductases (SDR) family.</text>
</comment>
<evidence type="ECO:0000313" key="4">
    <source>
        <dbReference type="EMBL" id="VAW83033.1"/>
    </source>
</evidence>
<organism evidence="4">
    <name type="scientific">hydrothermal vent metagenome</name>
    <dbReference type="NCBI Taxonomy" id="652676"/>
    <lineage>
        <taxon>unclassified sequences</taxon>
        <taxon>metagenomes</taxon>
        <taxon>ecological metagenomes</taxon>
    </lineage>
</organism>
<dbReference type="PROSITE" id="PS00061">
    <property type="entry name" value="ADH_SHORT"/>
    <property type="match status" value="1"/>
</dbReference>
<dbReference type="PANTHER" id="PTHR24320">
    <property type="entry name" value="RETINOL DEHYDROGENASE"/>
    <property type="match status" value="1"/>
</dbReference>
<keyword evidence="2" id="KW-0521">NADP</keyword>
<dbReference type="InterPro" id="IPR020904">
    <property type="entry name" value="Sc_DH/Rdtase_CS"/>
</dbReference>
<dbReference type="Gene3D" id="3.40.50.720">
    <property type="entry name" value="NAD(P)-binding Rossmann-like Domain"/>
    <property type="match status" value="1"/>
</dbReference>
<proteinExistence type="inferred from homology"/>
<dbReference type="PANTHER" id="PTHR24320:SF282">
    <property type="entry name" value="WW DOMAIN-CONTAINING OXIDOREDUCTASE"/>
    <property type="match status" value="1"/>
</dbReference>
<gene>
    <name evidence="4" type="ORF">MNBD_GAMMA12-3123</name>
</gene>
<dbReference type="InterPro" id="IPR002347">
    <property type="entry name" value="SDR_fam"/>
</dbReference>
<keyword evidence="3" id="KW-0560">Oxidoreductase</keyword>
<evidence type="ECO:0000256" key="2">
    <source>
        <dbReference type="ARBA" id="ARBA00022857"/>
    </source>
</evidence>
<protein>
    <recommendedName>
        <fullName evidence="5">Oxidoreductase</fullName>
    </recommendedName>
</protein>
<dbReference type="EMBL" id="UOFL01000258">
    <property type="protein sequence ID" value="VAW83033.1"/>
    <property type="molecule type" value="Genomic_DNA"/>
</dbReference>